<evidence type="ECO:0000313" key="5">
    <source>
        <dbReference type="Proteomes" id="UP000239736"/>
    </source>
</evidence>
<reference evidence="4 5" key="1">
    <citation type="submission" date="2018-01" db="EMBL/GenBank/DDBJ databases">
        <title>Genomic Encyclopedia of Archaeal and Bacterial Type Strains, Phase II (KMG-II): from individual species to whole genera.</title>
        <authorList>
            <person name="Goeker M."/>
        </authorList>
    </citation>
    <scope>NUCLEOTIDE SEQUENCE [LARGE SCALE GENOMIC DNA]</scope>
    <source>
        <strain evidence="4 5">DSM 12048</strain>
    </source>
</reference>
<dbReference type="Gene3D" id="3.10.350.10">
    <property type="entry name" value="LysM domain"/>
    <property type="match status" value="1"/>
</dbReference>
<dbReference type="InterPro" id="IPR018392">
    <property type="entry name" value="LysM"/>
</dbReference>
<accession>A0A2S5JF02</accession>
<evidence type="ECO:0000259" key="3">
    <source>
        <dbReference type="PROSITE" id="PS51782"/>
    </source>
</evidence>
<protein>
    <submittedName>
        <fullName evidence="4">Nucleoid-associated protein YgaU</fullName>
    </submittedName>
</protein>
<keyword evidence="2" id="KW-1133">Transmembrane helix</keyword>
<feature type="region of interest" description="Disordered" evidence="1">
    <location>
        <begin position="227"/>
        <end position="249"/>
    </location>
</feature>
<dbReference type="Pfam" id="PF01476">
    <property type="entry name" value="LysM"/>
    <property type="match status" value="1"/>
</dbReference>
<dbReference type="InterPro" id="IPR036779">
    <property type="entry name" value="LysM_dom_sf"/>
</dbReference>
<comment type="caution">
    <text evidence="4">The sequence shown here is derived from an EMBL/GenBank/DDBJ whole genome shotgun (WGS) entry which is preliminary data.</text>
</comment>
<dbReference type="PROSITE" id="PS51782">
    <property type="entry name" value="LYSM"/>
    <property type="match status" value="1"/>
</dbReference>
<feature type="compositionally biased region" description="Low complexity" evidence="1">
    <location>
        <begin position="58"/>
        <end position="69"/>
    </location>
</feature>
<dbReference type="RefSeq" id="WP_245873147.1">
    <property type="nucleotide sequence ID" value="NZ_PRDS01000007.1"/>
</dbReference>
<keyword evidence="2" id="KW-0812">Transmembrane</keyword>
<keyword evidence="2" id="KW-0472">Membrane</keyword>
<feature type="region of interest" description="Disordered" evidence="1">
    <location>
        <begin position="48"/>
        <end position="109"/>
    </location>
</feature>
<feature type="transmembrane region" description="Helical" evidence="2">
    <location>
        <begin position="18"/>
        <end position="37"/>
    </location>
</feature>
<gene>
    <name evidence="4" type="ORF">LV82_02262</name>
</gene>
<feature type="compositionally biased region" description="Low complexity" evidence="1">
    <location>
        <begin position="367"/>
        <end position="379"/>
    </location>
</feature>
<dbReference type="PANTHER" id="PTHR34700">
    <property type="entry name" value="POTASSIUM BINDING PROTEIN KBP"/>
    <property type="match status" value="1"/>
</dbReference>
<sequence length="472" mass="48712">MDEQPKSQIARAARRDPILWGMAVLALILAVAGIRWFDPLGNREQADEPTVALVPQGAPSAAPDPISPDVSESTARQVDSGVTARETATDPAQADAAQAGDDPTASAAPEIPAEPQVAAPSFDTVRVDPDGTVLIAGRAGQGGPVSVLVDGAEIARVQPDGRGAFAAMVELAPSETPRVMTLRRQDEDGHVVDSDASVVIGPIQRPVAESPGVDVAVAPETTSDAAARVEAQESATADESQQAAAPEPEVLIVDRTGVRRQSQANAGGTIVLDTIGYGPKGEVLIGGRGGAGQYARLYLDNAPVGIVSIGQDGQWTISLPGIAPGVYTLRIDQVDASGRVTSRVETPFQREAPEAVAAALAGAAIAGGEAGPDAPEMPATPEGPQSPEAIARSEPVGQPAQTPAPQADATPASVPRAAIVTVQPGFTLWQIARENYGQGTLYVKVFEANRDQIRDPDLIYPGQVFTVPEPTR</sequence>
<feature type="compositionally biased region" description="Polar residues" evidence="1">
    <location>
        <begin position="233"/>
        <end position="243"/>
    </location>
</feature>
<feature type="domain" description="LysM" evidence="3">
    <location>
        <begin position="418"/>
        <end position="467"/>
    </location>
</feature>
<dbReference type="EMBL" id="PRDS01000007">
    <property type="protein sequence ID" value="PPB79980.1"/>
    <property type="molecule type" value="Genomic_DNA"/>
</dbReference>
<dbReference type="PANTHER" id="PTHR34700:SF4">
    <property type="entry name" value="PHAGE-LIKE ELEMENT PBSX PROTEIN XKDP"/>
    <property type="match status" value="1"/>
</dbReference>
<feature type="compositionally biased region" description="Low complexity" evidence="1">
    <location>
        <begin position="398"/>
        <end position="412"/>
    </location>
</feature>
<evidence type="ECO:0000313" key="4">
    <source>
        <dbReference type="EMBL" id="PPB79980.1"/>
    </source>
</evidence>
<keyword evidence="5" id="KW-1185">Reference proteome</keyword>
<dbReference type="SMART" id="SM00257">
    <property type="entry name" value="LysM"/>
    <property type="match status" value="1"/>
</dbReference>
<dbReference type="CDD" id="cd00118">
    <property type="entry name" value="LysM"/>
    <property type="match status" value="1"/>
</dbReference>
<name>A0A2S5JF02_9RHOB</name>
<dbReference type="AlphaFoldDB" id="A0A2S5JF02"/>
<evidence type="ECO:0000256" key="1">
    <source>
        <dbReference type="SAM" id="MobiDB-lite"/>
    </source>
</evidence>
<feature type="region of interest" description="Disordered" evidence="1">
    <location>
        <begin position="367"/>
        <end position="412"/>
    </location>
</feature>
<proteinExistence type="predicted"/>
<feature type="compositionally biased region" description="Low complexity" evidence="1">
    <location>
        <begin position="89"/>
        <end position="105"/>
    </location>
</feature>
<evidence type="ECO:0000256" key="2">
    <source>
        <dbReference type="SAM" id="Phobius"/>
    </source>
</evidence>
<organism evidence="4 5">
    <name type="scientific">Albidovulum inexpectatum</name>
    <dbReference type="NCBI Taxonomy" id="196587"/>
    <lineage>
        <taxon>Bacteria</taxon>
        <taxon>Pseudomonadati</taxon>
        <taxon>Pseudomonadota</taxon>
        <taxon>Alphaproteobacteria</taxon>
        <taxon>Rhodobacterales</taxon>
        <taxon>Paracoccaceae</taxon>
        <taxon>Albidovulum</taxon>
    </lineage>
</organism>
<dbReference type="InterPro" id="IPR052196">
    <property type="entry name" value="Bact_Kbp"/>
</dbReference>
<dbReference type="Proteomes" id="UP000239736">
    <property type="component" value="Unassembled WGS sequence"/>
</dbReference>